<feature type="region of interest" description="Disordered" evidence="2">
    <location>
        <begin position="184"/>
        <end position="246"/>
    </location>
</feature>
<dbReference type="GO" id="GO:0051082">
    <property type="term" value="F:unfolded protein binding"/>
    <property type="evidence" value="ECO:0007669"/>
    <property type="project" value="TreeGrafter"/>
</dbReference>
<keyword evidence="4" id="KW-1185">Reference proteome</keyword>
<dbReference type="AlphaFoldDB" id="A0A1J7J214"/>
<evidence type="ECO:0000256" key="1">
    <source>
        <dbReference type="ARBA" id="ARBA00093634"/>
    </source>
</evidence>
<sequence>MAASPGTPADAIDGLLERYLGLVDEYARLRSTLSALQAHVYQAIARANFSAERGIRYGQELYDERMQASRSLAITPGEHDTPKFGVVYHGDKLHGSQGDEKHEAASEAEKEDENQADDEKAKVEKPSDPLKWFGILTPMTLRLAQGKAIEAVEQVIPRLVTLDAEMADVEIRVRRARKKRSKAEAAALKQQQALDSEKAAVEDEAAVDSDKDPETADEKQLASDIEREARTEDEALASKLESTSIS</sequence>
<evidence type="ECO:0000256" key="2">
    <source>
        <dbReference type="SAM" id="MobiDB-lite"/>
    </source>
</evidence>
<dbReference type="OrthoDB" id="408631at2759"/>
<gene>
    <name evidence="3" type="ORF">CONLIGDRAFT_181074</name>
</gene>
<dbReference type="PANTHER" id="PTHR31996">
    <property type="entry name" value="COILED-COIL DOMAIN-CONTAINING PROTEIN 115"/>
    <property type="match status" value="1"/>
</dbReference>
<dbReference type="Pfam" id="PF21730">
    <property type="entry name" value="Vma22_CCDC115"/>
    <property type="match status" value="1"/>
</dbReference>
<proteinExistence type="predicted"/>
<protein>
    <recommendedName>
        <fullName evidence="1">Vacuolar ATPase assembly protein VMA22</fullName>
    </recommendedName>
</protein>
<evidence type="ECO:0000313" key="3">
    <source>
        <dbReference type="EMBL" id="OIW33517.1"/>
    </source>
</evidence>
<dbReference type="GO" id="GO:0070072">
    <property type="term" value="P:vacuolar proton-transporting V-type ATPase complex assembly"/>
    <property type="evidence" value="ECO:0007669"/>
    <property type="project" value="InterPro"/>
</dbReference>
<dbReference type="STRING" id="1408157.A0A1J7J214"/>
<dbReference type="EMBL" id="KV875094">
    <property type="protein sequence ID" value="OIW33517.1"/>
    <property type="molecule type" value="Genomic_DNA"/>
</dbReference>
<feature type="compositionally biased region" description="Basic and acidic residues" evidence="2">
    <location>
        <begin position="89"/>
        <end position="108"/>
    </location>
</feature>
<feature type="region of interest" description="Disordered" evidence="2">
    <location>
        <begin position="89"/>
        <end position="125"/>
    </location>
</feature>
<name>A0A1J7J214_9PEZI</name>
<feature type="compositionally biased region" description="Basic and acidic residues" evidence="2">
    <location>
        <begin position="208"/>
        <end position="233"/>
    </location>
</feature>
<dbReference type="InterPro" id="IPR040357">
    <property type="entry name" value="Vma22/CCDC115"/>
</dbReference>
<dbReference type="PANTHER" id="PTHR31996:SF2">
    <property type="entry name" value="COILED-COIL DOMAIN-CONTAINING PROTEIN 115"/>
    <property type="match status" value="1"/>
</dbReference>
<feature type="compositionally biased region" description="Low complexity" evidence="2">
    <location>
        <begin position="184"/>
        <end position="194"/>
    </location>
</feature>
<evidence type="ECO:0000313" key="4">
    <source>
        <dbReference type="Proteomes" id="UP000182658"/>
    </source>
</evidence>
<reference evidence="3 4" key="1">
    <citation type="submission" date="2016-10" db="EMBL/GenBank/DDBJ databases">
        <title>Draft genome sequence of Coniochaeta ligniaria NRRL30616, a lignocellulolytic fungus for bioabatement of inhibitors in plant biomass hydrolysates.</title>
        <authorList>
            <consortium name="DOE Joint Genome Institute"/>
            <person name="Jimenez D.J."/>
            <person name="Hector R.E."/>
            <person name="Riley R."/>
            <person name="Sun H."/>
            <person name="Grigoriev I.V."/>
            <person name="Van Elsas J.D."/>
            <person name="Nichols N.N."/>
        </authorList>
    </citation>
    <scope>NUCLEOTIDE SEQUENCE [LARGE SCALE GENOMIC DNA]</scope>
    <source>
        <strain evidence="3 4">NRRL 30616</strain>
    </source>
</reference>
<accession>A0A1J7J214</accession>
<organism evidence="3 4">
    <name type="scientific">Coniochaeta ligniaria NRRL 30616</name>
    <dbReference type="NCBI Taxonomy" id="1408157"/>
    <lineage>
        <taxon>Eukaryota</taxon>
        <taxon>Fungi</taxon>
        <taxon>Dikarya</taxon>
        <taxon>Ascomycota</taxon>
        <taxon>Pezizomycotina</taxon>
        <taxon>Sordariomycetes</taxon>
        <taxon>Sordariomycetidae</taxon>
        <taxon>Coniochaetales</taxon>
        <taxon>Coniochaetaceae</taxon>
        <taxon>Coniochaeta</taxon>
    </lineage>
</organism>
<dbReference type="InParanoid" id="A0A1J7J214"/>
<dbReference type="GO" id="GO:1990871">
    <property type="term" value="C:Vma12-Vma22 assembly complex"/>
    <property type="evidence" value="ECO:0007669"/>
    <property type="project" value="TreeGrafter"/>
</dbReference>
<dbReference type="Proteomes" id="UP000182658">
    <property type="component" value="Unassembled WGS sequence"/>
</dbReference>